<evidence type="ECO:0000313" key="2">
    <source>
        <dbReference type="EMBL" id="TPD67178.1"/>
    </source>
</evidence>
<dbReference type="Proteomes" id="UP000319175">
    <property type="component" value="Unassembled WGS sequence"/>
</dbReference>
<name>A0A501Q491_9FLAO</name>
<evidence type="ECO:0000313" key="3">
    <source>
        <dbReference type="Proteomes" id="UP000319175"/>
    </source>
</evidence>
<keyword evidence="3" id="KW-1185">Reference proteome</keyword>
<sequence>MKQLKRTPYFLVSGIFLFLSCQTEEIPVIEDREKQTRQVTKVSFSTFKKQTGLIDFQPTLRLPQNKNGPIAQRNSKGYTLADFSIDTKEITQTVAGEKTSYVFPITPIKGEIENSRFYLVVYNKEGKWLEMIIQSDYSVDKDGDPLQTGFKEIYASSARGLGCTIIYSWVLKCNGRGECAGGVCDKCSICLRGFADRLCPPINKQDYYDGGFTKPGGGGGGGSSNPNPNPNPEVIIEMPLLPHPRDNEPCKELNKMIENTKIKDSYVGINGLKSKVNENIEYGFAFKRTPGYDDVEPIPPDYYRPNVLNMDAFVGGKYFGANHIHSNPVNTETFPMFPAPDLLFLFKVAALYNWDGLTPRSRNYALFVLTLTTPDGTYAIKIKNYLKLAVVMGDSSKYIKMKRKIENRFKDAGKLNTDKLIKALLVTMNEFDVGVGLYEAEADFSNWKELTLSNPNDILSEIKKTPCN</sequence>
<gene>
    <name evidence="2" type="ORF">FJA49_12925</name>
</gene>
<dbReference type="PROSITE" id="PS51257">
    <property type="entry name" value="PROKAR_LIPOPROTEIN"/>
    <property type="match status" value="1"/>
</dbReference>
<organism evidence="2 3">
    <name type="scientific">Flavobacterium microcysteis</name>
    <dbReference type="NCBI Taxonomy" id="2596891"/>
    <lineage>
        <taxon>Bacteria</taxon>
        <taxon>Pseudomonadati</taxon>
        <taxon>Bacteroidota</taxon>
        <taxon>Flavobacteriia</taxon>
        <taxon>Flavobacteriales</taxon>
        <taxon>Flavobacteriaceae</taxon>
        <taxon>Flavobacterium</taxon>
    </lineage>
</organism>
<feature type="compositionally biased region" description="Gly residues" evidence="1">
    <location>
        <begin position="213"/>
        <end position="223"/>
    </location>
</feature>
<evidence type="ECO:0000256" key="1">
    <source>
        <dbReference type="SAM" id="MobiDB-lite"/>
    </source>
</evidence>
<dbReference type="RefSeq" id="WP_140001338.1">
    <property type="nucleotide sequence ID" value="NZ_VFJE01000055.1"/>
</dbReference>
<dbReference type="OrthoDB" id="1190041at2"/>
<accession>A0A501Q491</accession>
<dbReference type="AlphaFoldDB" id="A0A501Q491"/>
<comment type="caution">
    <text evidence="2">The sequence shown here is derived from an EMBL/GenBank/DDBJ whole genome shotgun (WGS) entry which is preliminary data.</text>
</comment>
<reference evidence="2 3" key="2">
    <citation type="submission" date="2019-06" db="EMBL/GenBank/DDBJ databases">
        <authorList>
            <person name="Seo Y."/>
        </authorList>
    </citation>
    <scope>NUCLEOTIDE SEQUENCE [LARGE SCALE GENOMIC DNA]</scope>
    <source>
        <strain evidence="2 3">MaA-Y11</strain>
    </source>
</reference>
<feature type="region of interest" description="Disordered" evidence="1">
    <location>
        <begin position="213"/>
        <end position="233"/>
    </location>
</feature>
<reference evidence="2 3" key="1">
    <citation type="submission" date="2019-06" db="EMBL/GenBank/DDBJ databases">
        <title>Flavobacterium sp. MaA-Y11 from geoumgang.</title>
        <authorList>
            <person name="Jeong S."/>
        </authorList>
    </citation>
    <scope>NUCLEOTIDE SEQUENCE [LARGE SCALE GENOMIC DNA]</scope>
    <source>
        <strain evidence="2 3">MaA-Y11</strain>
    </source>
</reference>
<protein>
    <submittedName>
        <fullName evidence="2">Uncharacterized protein</fullName>
    </submittedName>
</protein>
<proteinExistence type="predicted"/>
<dbReference type="EMBL" id="VFJE01000055">
    <property type="protein sequence ID" value="TPD67178.1"/>
    <property type="molecule type" value="Genomic_DNA"/>
</dbReference>